<dbReference type="PANTHER" id="PTHR46558">
    <property type="entry name" value="TRACRIPTIONAL REGULATORY PROTEIN-RELATED-RELATED"/>
    <property type="match status" value="1"/>
</dbReference>
<evidence type="ECO:0000256" key="1">
    <source>
        <dbReference type="ARBA" id="ARBA00023125"/>
    </source>
</evidence>
<feature type="domain" description="HTH cro/C1-type" evidence="2">
    <location>
        <begin position="9"/>
        <end position="63"/>
    </location>
</feature>
<reference evidence="3" key="1">
    <citation type="journal article" date="2021" name="Proc. Natl. Acad. Sci. U.S.A.">
        <title>A Catalog of Tens of Thousands of Viruses from Human Metagenomes Reveals Hidden Associations with Chronic Diseases.</title>
        <authorList>
            <person name="Tisza M.J."/>
            <person name="Buck C.B."/>
        </authorList>
    </citation>
    <scope>NUCLEOTIDE SEQUENCE</scope>
    <source>
        <strain evidence="3">CtCb814</strain>
    </source>
</reference>
<keyword evidence="1" id="KW-0238">DNA-binding</keyword>
<sequence>MLQIPRICIAACRVNANLSQREFAKKVGVSLATITNWEAGKTEPDLTQLRKISELSGIPMDYIFVERES</sequence>
<dbReference type="InterPro" id="IPR010982">
    <property type="entry name" value="Lambda_DNA-bd_dom_sf"/>
</dbReference>
<dbReference type="SMART" id="SM00530">
    <property type="entry name" value="HTH_XRE"/>
    <property type="match status" value="1"/>
</dbReference>
<proteinExistence type="predicted"/>
<evidence type="ECO:0000259" key="2">
    <source>
        <dbReference type="PROSITE" id="PS50943"/>
    </source>
</evidence>
<organism evidence="3">
    <name type="scientific">Siphoviridae sp. ctCb814</name>
    <dbReference type="NCBI Taxonomy" id="2827808"/>
    <lineage>
        <taxon>Viruses</taxon>
        <taxon>Duplodnaviria</taxon>
        <taxon>Heunggongvirae</taxon>
        <taxon>Uroviricota</taxon>
        <taxon>Caudoviricetes</taxon>
    </lineage>
</organism>
<dbReference type="Pfam" id="PF01381">
    <property type="entry name" value="HTH_3"/>
    <property type="match status" value="1"/>
</dbReference>
<dbReference type="Gene3D" id="1.10.260.40">
    <property type="entry name" value="lambda repressor-like DNA-binding domains"/>
    <property type="match status" value="1"/>
</dbReference>
<dbReference type="InterPro" id="IPR001387">
    <property type="entry name" value="Cro/C1-type_HTH"/>
</dbReference>
<evidence type="ECO:0000313" key="3">
    <source>
        <dbReference type="EMBL" id="DAF52496.1"/>
    </source>
</evidence>
<dbReference type="SUPFAM" id="SSF47413">
    <property type="entry name" value="lambda repressor-like DNA-binding domains"/>
    <property type="match status" value="1"/>
</dbReference>
<dbReference type="PROSITE" id="PS50943">
    <property type="entry name" value="HTH_CROC1"/>
    <property type="match status" value="1"/>
</dbReference>
<dbReference type="PANTHER" id="PTHR46558:SF11">
    <property type="entry name" value="HTH-TYPE TRANSCRIPTIONAL REGULATOR XRE"/>
    <property type="match status" value="1"/>
</dbReference>
<accession>A0A8S5SNK4</accession>
<dbReference type="EMBL" id="BK032638">
    <property type="protein sequence ID" value="DAF52496.1"/>
    <property type="molecule type" value="Genomic_DNA"/>
</dbReference>
<dbReference type="GO" id="GO:0003677">
    <property type="term" value="F:DNA binding"/>
    <property type="evidence" value="ECO:0007669"/>
    <property type="project" value="UniProtKB-KW"/>
</dbReference>
<name>A0A8S5SNK4_9CAUD</name>
<protein>
    <submittedName>
        <fullName evidence="3">Helix-turn-helix protein</fullName>
    </submittedName>
</protein>
<dbReference type="CDD" id="cd00093">
    <property type="entry name" value="HTH_XRE"/>
    <property type="match status" value="1"/>
</dbReference>